<evidence type="ECO:0000256" key="8">
    <source>
        <dbReference type="RuleBase" id="RU000688"/>
    </source>
</evidence>
<proteinExistence type="inferred from homology"/>
<feature type="transmembrane region" description="Helical" evidence="10">
    <location>
        <begin position="61"/>
        <end position="84"/>
    </location>
</feature>
<evidence type="ECO:0000256" key="4">
    <source>
        <dbReference type="ARBA" id="ARBA00023040"/>
    </source>
</evidence>
<keyword evidence="4 8" id="KW-0297">G-protein coupled receptor</keyword>
<gene>
    <name evidence="12" type="ORF">LSH36_1394g00005</name>
</gene>
<dbReference type="PANTHER" id="PTHR24243:SF230">
    <property type="entry name" value="G-PROTEIN COUPLED RECEPTORS FAMILY 1 PROFILE DOMAIN-CONTAINING PROTEIN"/>
    <property type="match status" value="1"/>
</dbReference>
<feature type="transmembrane region" description="Helical" evidence="10">
    <location>
        <begin position="150"/>
        <end position="168"/>
    </location>
</feature>
<dbReference type="PANTHER" id="PTHR24243">
    <property type="entry name" value="G-PROTEIN COUPLED RECEPTOR"/>
    <property type="match status" value="1"/>
</dbReference>
<dbReference type="Pfam" id="PF00001">
    <property type="entry name" value="7tm_1"/>
    <property type="match status" value="1"/>
</dbReference>
<feature type="compositionally biased region" description="Low complexity" evidence="9">
    <location>
        <begin position="270"/>
        <end position="281"/>
    </location>
</feature>
<feature type="transmembrane region" description="Helical" evidence="10">
    <location>
        <begin position="229"/>
        <end position="257"/>
    </location>
</feature>
<sequence>MDSWPDLLTTVAPPVDDLYTTGQDTTSAPVSANFTYDSNATYDYACWLLEDQDRVLLSHKIYLYSSLVFMALGLVGNLLSVLVFSSKDMRVVSSNVYLLVLAISDTLYLASVFLSKNLTYIRCMFFRNTDIDIYNQSTFFCKSLQYVQDFFSNYSTCVILAFTIERYVAVYRPIKFKDMYTVGRARVTCLVLFLVIAVYIAPYHVMYMYRYERFNVCTVLISEEKKFTILFGIEALLFRIIPVFVITVLNVFIILRVSHVTKMSRRRRSMASSARNGSRAAGSRKKTTSRSRKDERSLQLTLMLILVSTTYVLTYLPVLVHFIIWKLQRSQLVTVDQDAMLIARNYTCALYIAGFAINFFLYTMSGRVFREQLQVVLCTGRSTKVRGVRNAGYTGMLTVLETDL</sequence>
<feature type="domain" description="G-protein coupled receptors family 1 profile" evidence="11">
    <location>
        <begin position="76"/>
        <end position="362"/>
    </location>
</feature>
<dbReference type="PRINTS" id="PR00237">
    <property type="entry name" value="GPCRRHODOPSN"/>
</dbReference>
<evidence type="ECO:0000256" key="2">
    <source>
        <dbReference type="ARBA" id="ARBA00022692"/>
    </source>
</evidence>
<dbReference type="GO" id="GO:0005886">
    <property type="term" value="C:plasma membrane"/>
    <property type="evidence" value="ECO:0007669"/>
    <property type="project" value="TreeGrafter"/>
</dbReference>
<evidence type="ECO:0000256" key="10">
    <source>
        <dbReference type="SAM" id="Phobius"/>
    </source>
</evidence>
<keyword evidence="7 8" id="KW-0807">Transducer</keyword>
<dbReference type="GO" id="GO:0004930">
    <property type="term" value="F:G protein-coupled receptor activity"/>
    <property type="evidence" value="ECO:0007669"/>
    <property type="project" value="UniProtKB-KW"/>
</dbReference>
<comment type="similarity">
    <text evidence="8">Belongs to the G-protein coupled receptor 1 family.</text>
</comment>
<feature type="transmembrane region" description="Helical" evidence="10">
    <location>
        <begin position="189"/>
        <end position="209"/>
    </location>
</feature>
<accession>A0AAD9MNC0</accession>
<feature type="transmembrane region" description="Helical" evidence="10">
    <location>
        <begin position="96"/>
        <end position="114"/>
    </location>
</feature>
<feature type="region of interest" description="Disordered" evidence="9">
    <location>
        <begin position="266"/>
        <end position="293"/>
    </location>
</feature>
<evidence type="ECO:0000256" key="1">
    <source>
        <dbReference type="ARBA" id="ARBA00004141"/>
    </source>
</evidence>
<evidence type="ECO:0000259" key="11">
    <source>
        <dbReference type="PROSITE" id="PS50262"/>
    </source>
</evidence>
<evidence type="ECO:0000256" key="3">
    <source>
        <dbReference type="ARBA" id="ARBA00022989"/>
    </source>
</evidence>
<feature type="transmembrane region" description="Helical" evidence="10">
    <location>
        <begin position="344"/>
        <end position="364"/>
    </location>
</feature>
<evidence type="ECO:0000256" key="6">
    <source>
        <dbReference type="ARBA" id="ARBA00023170"/>
    </source>
</evidence>
<evidence type="ECO:0000256" key="9">
    <source>
        <dbReference type="SAM" id="MobiDB-lite"/>
    </source>
</evidence>
<keyword evidence="13" id="KW-1185">Reference proteome</keyword>
<comment type="subcellular location">
    <subcellularLocation>
        <location evidence="1">Membrane</location>
        <topology evidence="1">Multi-pass membrane protein</topology>
    </subcellularLocation>
</comment>
<reference evidence="12" key="1">
    <citation type="journal article" date="2023" name="Mol. Biol. Evol.">
        <title>Third-Generation Sequencing Reveals the Adaptive Role of the Epigenome in Three Deep-Sea Polychaetes.</title>
        <authorList>
            <person name="Perez M."/>
            <person name="Aroh O."/>
            <person name="Sun Y."/>
            <person name="Lan Y."/>
            <person name="Juniper S.K."/>
            <person name="Young C.R."/>
            <person name="Angers B."/>
            <person name="Qian P.Y."/>
        </authorList>
    </citation>
    <scope>NUCLEOTIDE SEQUENCE</scope>
    <source>
        <strain evidence="12">P08H-3</strain>
    </source>
</reference>
<evidence type="ECO:0000313" key="12">
    <source>
        <dbReference type="EMBL" id="KAK2140317.1"/>
    </source>
</evidence>
<evidence type="ECO:0000256" key="5">
    <source>
        <dbReference type="ARBA" id="ARBA00023136"/>
    </source>
</evidence>
<dbReference type="InterPro" id="IPR000276">
    <property type="entry name" value="GPCR_Rhodpsn"/>
</dbReference>
<dbReference type="CDD" id="cd14978">
    <property type="entry name" value="7tmA_FMRFamide_R-like"/>
    <property type="match status" value="1"/>
</dbReference>
<dbReference type="EMBL" id="JAODUP010001393">
    <property type="protein sequence ID" value="KAK2140317.1"/>
    <property type="molecule type" value="Genomic_DNA"/>
</dbReference>
<evidence type="ECO:0000313" key="13">
    <source>
        <dbReference type="Proteomes" id="UP001208570"/>
    </source>
</evidence>
<keyword evidence="3 10" id="KW-1133">Transmembrane helix</keyword>
<dbReference type="Proteomes" id="UP001208570">
    <property type="component" value="Unassembled WGS sequence"/>
</dbReference>
<keyword evidence="2 8" id="KW-0812">Transmembrane</keyword>
<evidence type="ECO:0000256" key="7">
    <source>
        <dbReference type="ARBA" id="ARBA00023224"/>
    </source>
</evidence>
<dbReference type="SUPFAM" id="SSF81321">
    <property type="entry name" value="Family A G protein-coupled receptor-like"/>
    <property type="match status" value="1"/>
</dbReference>
<name>A0AAD9MNC0_9ANNE</name>
<dbReference type="AlphaFoldDB" id="A0AAD9MNC0"/>
<dbReference type="InterPro" id="IPR017452">
    <property type="entry name" value="GPCR_Rhodpsn_7TM"/>
</dbReference>
<organism evidence="12 13">
    <name type="scientific">Paralvinella palmiformis</name>
    <dbReference type="NCBI Taxonomy" id="53620"/>
    <lineage>
        <taxon>Eukaryota</taxon>
        <taxon>Metazoa</taxon>
        <taxon>Spiralia</taxon>
        <taxon>Lophotrochozoa</taxon>
        <taxon>Annelida</taxon>
        <taxon>Polychaeta</taxon>
        <taxon>Sedentaria</taxon>
        <taxon>Canalipalpata</taxon>
        <taxon>Terebellida</taxon>
        <taxon>Terebelliformia</taxon>
        <taxon>Alvinellidae</taxon>
        <taxon>Paralvinella</taxon>
    </lineage>
</organism>
<comment type="caution">
    <text evidence="12">The sequence shown here is derived from an EMBL/GenBank/DDBJ whole genome shotgun (WGS) entry which is preliminary data.</text>
</comment>
<dbReference type="PROSITE" id="PS50262">
    <property type="entry name" value="G_PROTEIN_RECEP_F1_2"/>
    <property type="match status" value="1"/>
</dbReference>
<dbReference type="PROSITE" id="PS00237">
    <property type="entry name" value="G_PROTEIN_RECEP_F1_1"/>
    <property type="match status" value="1"/>
</dbReference>
<keyword evidence="6 8" id="KW-0675">Receptor</keyword>
<keyword evidence="5 10" id="KW-0472">Membrane</keyword>
<feature type="transmembrane region" description="Helical" evidence="10">
    <location>
        <begin position="300"/>
        <end position="324"/>
    </location>
</feature>
<protein>
    <recommendedName>
        <fullName evidence="11">G-protein coupled receptors family 1 profile domain-containing protein</fullName>
    </recommendedName>
</protein>
<dbReference type="Gene3D" id="1.20.1070.10">
    <property type="entry name" value="Rhodopsin 7-helix transmembrane proteins"/>
    <property type="match status" value="1"/>
</dbReference>